<protein>
    <submittedName>
        <fullName evidence="1">Hypp8650 protein</fullName>
    </submittedName>
</protein>
<organism evidence="1 2">
    <name type="scientific">Branchiostoma lanceolatum</name>
    <name type="common">Common lancelet</name>
    <name type="synonym">Amphioxus lanceolatum</name>
    <dbReference type="NCBI Taxonomy" id="7740"/>
    <lineage>
        <taxon>Eukaryota</taxon>
        <taxon>Metazoa</taxon>
        <taxon>Chordata</taxon>
        <taxon>Cephalochordata</taxon>
        <taxon>Leptocardii</taxon>
        <taxon>Amphioxiformes</taxon>
        <taxon>Branchiostomatidae</taxon>
        <taxon>Branchiostoma</taxon>
    </lineage>
</organism>
<sequence length="208" mass="23713">MAMEVLTHKRKVELLPPNGAKRNTRSQTVLRNSVLQTKTQLANLNYNDPEKLEAFFQEYSSIPIPLGLDGDQFTPWKGGSSNRAQFRLWDCGHEYVNPPEDLKVLGYLGYIEEDIVIMVGTQSGRVYMDEDEIVYIVADSLSEFAQQGCRKHPEFFDYYKARPNDEKSLPCAAGSVEDEEYDVSIVPLIMIMITFAEKVMQRVAFVCL</sequence>
<proteinExistence type="predicted"/>
<accession>A0A8K0EG30</accession>
<dbReference type="InterPro" id="IPR003360">
    <property type="entry name" value="US22-like"/>
</dbReference>
<reference evidence="1" key="1">
    <citation type="submission" date="2022-01" db="EMBL/GenBank/DDBJ databases">
        <authorList>
            <person name="Braso-Vives M."/>
        </authorList>
    </citation>
    <scope>NUCLEOTIDE SEQUENCE</scope>
</reference>
<dbReference type="Proteomes" id="UP000838412">
    <property type="component" value="Chromosome 17"/>
</dbReference>
<dbReference type="OrthoDB" id="10404079at2759"/>
<evidence type="ECO:0000313" key="1">
    <source>
        <dbReference type="EMBL" id="CAH1249623.1"/>
    </source>
</evidence>
<dbReference type="AlphaFoldDB" id="A0A8K0EG30"/>
<dbReference type="EMBL" id="OV696702">
    <property type="protein sequence ID" value="CAH1249623.1"/>
    <property type="molecule type" value="Genomic_DNA"/>
</dbReference>
<dbReference type="Pfam" id="PF02393">
    <property type="entry name" value="US22"/>
    <property type="match status" value="1"/>
</dbReference>
<name>A0A8K0EG30_BRALA</name>
<keyword evidence="2" id="KW-1185">Reference proteome</keyword>
<gene>
    <name evidence="1" type="primary">Hypp8650</name>
    <name evidence="1" type="ORF">BLAG_LOCUS10661</name>
</gene>
<evidence type="ECO:0000313" key="2">
    <source>
        <dbReference type="Proteomes" id="UP000838412"/>
    </source>
</evidence>